<keyword evidence="2" id="KW-1185">Reference proteome</keyword>
<dbReference type="RefSeq" id="WP_114328475.1">
    <property type="nucleotide sequence ID" value="NZ_BAAAIR010000003.1"/>
</dbReference>
<dbReference type="InterPro" id="IPR027417">
    <property type="entry name" value="P-loop_NTPase"/>
</dbReference>
<gene>
    <name evidence="1" type="ORF">ACFPK8_04755</name>
</gene>
<dbReference type="Pfam" id="PF05621">
    <property type="entry name" value="TniB"/>
    <property type="match status" value="1"/>
</dbReference>
<comment type="caution">
    <text evidence="1">The sequence shown here is derived from an EMBL/GenBank/DDBJ whole genome shotgun (WGS) entry which is preliminary data.</text>
</comment>
<dbReference type="SUPFAM" id="SSF52540">
    <property type="entry name" value="P-loop containing nucleoside triphosphate hydrolases"/>
    <property type="match status" value="1"/>
</dbReference>
<reference evidence="2" key="1">
    <citation type="journal article" date="2019" name="Int. J. Syst. Evol. Microbiol.">
        <title>The Global Catalogue of Microorganisms (GCM) 10K type strain sequencing project: providing services to taxonomists for standard genome sequencing and annotation.</title>
        <authorList>
            <consortium name="The Broad Institute Genomics Platform"/>
            <consortium name="The Broad Institute Genome Sequencing Center for Infectious Disease"/>
            <person name="Wu L."/>
            <person name="Ma J."/>
        </authorList>
    </citation>
    <scope>NUCLEOTIDE SEQUENCE [LARGE SCALE GENOMIC DNA]</scope>
    <source>
        <strain evidence="2">CGMCC 1.16455</strain>
    </source>
</reference>
<dbReference type="GeneID" id="303295520"/>
<sequence length="356" mass="39701">MTTNLWTAWIREHGTDRSGIHTKDDWLALADSTPRPRPPTPVDPRALGVEEGEDYEETRRIWNANPATIKTPQLAGAFALMDQVMASNYRDAGQLRGSVVLDAEPALGKTTIAVQYARGFHTRTIRRYGERTRDGHQRIPVAYLSLSAATTLKGLNQKLLRFYGHPAAARHTRTSLASLAVDCVRSCHTQLIVIDDLHFVDFAHRDGRAVSDHLKSLANEMSTTFIYVGVQLRQRRFFDEGSLPHGGSTAQTARRATRCEIQPFQLDTGTAARAWRKVLATYEDHLILHRKSPGMLADRADLLFERTQGYIGSLTNLIDRAAYLAIVTGIEDITDDILDEVVIDNAAESQHHAAVR</sequence>
<name>A0ABW0FG23_9MICO</name>
<accession>A0ABW0FG23</accession>
<proteinExistence type="predicted"/>
<evidence type="ECO:0000313" key="1">
    <source>
        <dbReference type="EMBL" id="MFC5296810.1"/>
    </source>
</evidence>
<dbReference type="EMBL" id="JBHSLN010000016">
    <property type="protein sequence ID" value="MFC5296810.1"/>
    <property type="molecule type" value="Genomic_DNA"/>
</dbReference>
<dbReference type="InterPro" id="IPR008868">
    <property type="entry name" value="TniB"/>
</dbReference>
<protein>
    <submittedName>
        <fullName evidence="1">TniB family NTP-binding protein</fullName>
    </submittedName>
</protein>
<evidence type="ECO:0000313" key="2">
    <source>
        <dbReference type="Proteomes" id="UP001595937"/>
    </source>
</evidence>
<organism evidence="1 2">
    <name type="scientific">Brachybacterium tyrofermentans</name>
    <dbReference type="NCBI Taxonomy" id="47848"/>
    <lineage>
        <taxon>Bacteria</taxon>
        <taxon>Bacillati</taxon>
        <taxon>Actinomycetota</taxon>
        <taxon>Actinomycetes</taxon>
        <taxon>Micrococcales</taxon>
        <taxon>Dermabacteraceae</taxon>
        <taxon>Brachybacterium</taxon>
    </lineage>
</organism>
<dbReference type="Proteomes" id="UP001595937">
    <property type="component" value="Unassembled WGS sequence"/>
</dbReference>